<evidence type="ECO:0000313" key="2">
    <source>
        <dbReference type="EMBL" id="KAL0427858.1"/>
    </source>
</evidence>
<accession>A0AAW2VF96</accession>
<feature type="region of interest" description="Disordered" evidence="1">
    <location>
        <begin position="75"/>
        <end position="157"/>
    </location>
</feature>
<proteinExistence type="predicted"/>
<feature type="region of interest" description="Disordered" evidence="1">
    <location>
        <begin position="1"/>
        <end position="30"/>
    </location>
</feature>
<comment type="caution">
    <text evidence="2">The sequence shown here is derived from an EMBL/GenBank/DDBJ whole genome shotgun (WGS) entry which is preliminary data.</text>
</comment>
<sequence length="157" mass="17494">MMSAEKYANNKSRLNINKGRRSQNKQNDNTKMLIQRLYMRAQAEMPQQTLVDQSPTVIRVFIRIFIKEAREASLSPTDIGGGVSSIQRSGKPQGQEDKTKKNPLFHFLGALGAGRKDTPGEGSEGRTPGSRLQTKTLGEGLSRHRMTIKTKNHEKTG</sequence>
<reference evidence="2" key="2">
    <citation type="journal article" date="2024" name="Plant">
        <title>Genomic evolution and insights into agronomic trait innovations of Sesamum species.</title>
        <authorList>
            <person name="Miao H."/>
            <person name="Wang L."/>
            <person name="Qu L."/>
            <person name="Liu H."/>
            <person name="Sun Y."/>
            <person name="Le M."/>
            <person name="Wang Q."/>
            <person name="Wei S."/>
            <person name="Zheng Y."/>
            <person name="Lin W."/>
            <person name="Duan Y."/>
            <person name="Cao H."/>
            <person name="Xiong S."/>
            <person name="Wang X."/>
            <person name="Wei L."/>
            <person name="Li C."/>
            <person name="Ma Q."/>
            <person name="Ju M."/>
            <person name="Zhao R."/>
            <person name="Li G."/>
            <person name="Mu C."/>
            <person name="Tian Q."/>
            <person name="Mei H."/>
            <person name="Zhang T."/>
            <person name="Gao T."/>
            <person name="Zhang H."/>
        </authorList>
    </citation>
    <scope>NUCLEOTIDE SEQUENCE</scope>
    <source>
        <strain evidence="2">KEN1</strain>
    </source>
</reference>
<dbReference type="EMBL" id="JACGWN010000010">
    <property type="protein sequence ID" value="KAL0427858.1"/>
    <property type="molecule type" value="Genomic_DNA"/>
</dbReference>
<organism evidence="2">
    <name type="scientific">Sesamum latifolium</name>
    <dbReference type="NCBI Taxonomy" id="2727402"/>
    <lineage>
        <taxon>Eukaryota</taxon>
        <taxon>Viridiplantae</taxon>
        <taxon>Streptophyta</taxon>
        <taxon>Embryophyta</taxon>
        <taxon>Tracheophyta</taxon>
        <taxon>Spermatophyta</taxon>
        <taxon>Magnoliopsida</taxon>
        <taxon>eudicotyledons</taxon>
        <taxon>Gunneridae</taxon>
        <taxon>Pentapetalae</taxon>
        <taxon>asterids</taxon>
        <taxon>lamiids</taxon>
        <taxon>Lamiales</taxon>
        <taxon>Pedaliaceae</taxon>
        <taxon>Sesamum</taxon>
    </lineage>
</organism>
<dbReference type="AlphaFoldDB" id="A0AAW2VF96"/>
<name>A0AAW2VF96_9LAMI</name>
<gene>
    <name evidence="2" type="ORF">Slati_2960600</name>
</gene>
<protein>
    <submittedName>
        <fullName evidence="2">Uncharacterized protein</fullName>
    </submittedName>
</protein>
<reference evidence="2" key="1">
    <citation type="submission" date="2020-06" db="EMBL/GenBank/DDBJ databases">
        <authorList>
            <person name="Li T."/>
            <person name="Hu X."/>
            <person name="Zhang T."/>
            <person name="Song X."/>
            <person name="Zhang H."/>
            <person name="Dai N."/>
            <person name="Sheng W."/>
            <person name="Hou X."/>
            <person name="Wei L."/>
        </authorList>
    </citation>
    <scope>NUCLEOTIDE SEQUENCE</scope>
    <source>
        <strain evidence="2">KEN1</strain>
        <tissue evidence="2">Leaf</tissue>
    </source>
</reference>
<evidence type="ECO:0000256" key="1">
    <source>
        <dbReference type="SAM" id="MobiDB-lite"/>
    </source>
</evidence>